<dbReference type="EMBL" id="WBKO01000001">
    <property type="protein sequence ID" value="MDV2482105.1"/>
    <property type="molecule type" value="Genomic_DNA"/>
</dbReference>
<dbReference type="Proteomes" id="UP001281203">
    <property type="component" value="Unassembled WGS sequence"/>
</dbReference>
<keyword evidence="3" id="KW-1185">Reference proteome</keyword>
<evidence type="ECO:0000313" key="2">
    <source>
        <dbReference type="EMBL" id="MDV2482105.1"/>
    </source>
</evidence>
<reference evidence="2 3" key="1">
    <citation type="submission" date="2019-10" db="EMBL/GenBank/DDBJ databases">
        <title>Isolation and characterization of Methanoculleus sp. Wushi-C6 from a hot spring well.</title>
        <authorList>
            <person name="Chen S.-C."/>
            <person name="Lan Z.-H."/>
            <person name="You Y.-T."/>
            <person name="Lai M.-C."/>
        </authorList>
    </citation>
    <scope>NUCLEOTIDE SEQUENCE [LARGE SCALE GENOMIC DNA]</scope>
    <source>
        <strain evidence="2 3">Wushi-C6</strain>
    </source>
</reference>
<proteinExistence type="predicted"/>
<feature type="region of interest" description="Disordered" evidence="1">
    <location>
        <begin position="182"/>
        <end position="201"/>
    </location>
</feature>
<dbReference type="RefSeq" id="WP_317065127.1">
    <property type="nucleotide sequence ID" value="NZ_WBKO01000001.1"/>
</dbReference>
<gene>
    <name evidence="2" type="ORF">F8E02_08870</name>
</gene>
<accession>A0ABU3X2W1</accession>
<evidence type="ECO:0000313" key="3">
    <source>
        <dbReference type="Proteomes" id="UP001281203"/>
    </source>
</evidence>
<protein>
    <submittedName>
        <fullName evidence="2">Transposase family protein</fullName>
    </submittedName>
</protein>
<name>A0ABU3X2W1_9EURY</name>
<evidence type="ECO:0000256" key="1">
    <source>
        <dbReference type="SAM" id="MobiDB-lite"/>
    </source>
</evidence>
<organism evidence="2 3">
    <name type="scientific">Methanoculleus caldifontis</name>
    <dbReference type="NCBI Taxonomy" id="2651577"/>
    <lineage>
        <taxon>Archaea</taxon>
        <taxon>Methanobacteriati</taxon>
        <taxon>Methanobacteriota</taxon>
        <taxon>Stenosarchaea group</taxon>
        <taxon>Methanomicrobia</taxon>
        <taxon>Methanomicrobiales</taxon>
        <taxon>Methanomicrobiaceae</taxon>
        <taxon>Methanoculleus</taxon>
    </lineage>
</organism>
<sequence>MKKKILISPMLVDLVGNALASMDGVKFTELDACPSCGGPVTGHDFREKRFAVLLDNGKEQTIRVHVKRFYCRQCGALCYADAPFYPDTRLAAPVVDFCLVLAQRMPFNRVAEYLRAMGIVVDRGTIRNYASRDFGKIPVTELFGLPLPFSLLNLAISALGRESYPIVGAEALAACGFPPAGRAALSGSGRRSPEERYQRYE</sequence>
<comment type="caution">
    <text evidence="2">The sequence shown here is derived from an EMBL/GenBank/DDBJ whole genome shotgun (WGS) entry which is preliminary data.</text>
</comment>
<feature type="compositionally biased region" description="Basic and acidic residues" evidence="1">
    <location>
        <begin position="191"/>
        <end position="201"/>
    </location>
</feature>